<feature type="compositionally biased region" description="Basic and acidic residues" evidence="2">
    <location>
        <begin position="1696"/>
        <end position="1707"/>
    </location>
</feature>
<evidence type="ECO:0000313" key="3">
    <source>
        <dbReference type="EMBL" id="CCA66638.1"/>
    </source>
</evidence>
<sequence>MDAAKRLVRRPLESQKGIDDDQQDFYWTQRGITAHEGSRRKTRWFYGPFVLIPDKYTHYMDPGVLHVPQSISSMSRTNPFAASMSYRPLPLRYIGINDQNTADTNKHNSNSPAHSFPSEALKNLYRLVEQVYVRHGDKHIHVNTTINGSHLESRQRERAAESRPHSTFNTTLNVGWPSTPGGESSRGSASYSQHAPSIRQPYAPRTESNNGDAMSDSVSSLYTMGASTLIGEDGGQHAAELDDIKSTIHKFAASVEAWTRPLDSSAERNGYHSTPKNASSELDSSHFNPIIVRKDDGPWKHQLLHVLNAYRDAVESNTALHSDMSKLREDVESARTQVDQLRNDLYVSSVKHSEALSDLYSRQEALHAQNEQLAREVAIECRAKEVAEARLAEQQALVESLRTQLHHLETNVHYTVRHEEKIEARESALQARYDNLAESIIIALREQMAEVPVWLQELRSDIQNEFAGLHSAQKHQREELAQLTERTSRVAIAQENLIASSQKDSPLLENVQTGHQEVMSALGTTTSCLQSVQSNVRTVESKVDHAVSSLNQLDAIMTNLKALESAVQNVAGLNDTLPRLIGTKASESTSVVTSSITALEPKLDLHTVALRRELENVQSMLNERTEKTLHNQAQITSTLSENVSRLHTLQDSVHALGDKLQRHISSSADIAYANISVPKKSSDDEEEHSSATAAAIDALRVVCTSSLERIKDTVEKQNHDVQRLVSQASAQDDRQISSLKATTEALLTRLNQVDDSLRHHGEHGRSEIKALLTRLEGTIATLATLSAVEQTLEDTKQSHKDDFRDVIQVVNHVSAQIDKLSTRQSNETSTSFSDISAQLSDINSRLVDIESTVQGVATTAEIVEEIATIRTSQSHEHQASTASVARVQTVVESLEEYTKSALDQVNVALDEQQSRLVSIQTHCRQHSEDFKAISSTISTNTDTLQHVSSHMDRVSRLDEFMSAQEAVSTKLEDVRAMLVALQESEGARIQTLQDASSQSTGELRKALEMLEQQAQLLQSLSQQVHDDSGKKDDLAVTHKAEVVALLTALLSTVEITSKETTSLREVVTTMNSELSSKETNTTEKSEASSTAFVSISESLTSLRTEILNLREQLVELTTSFKDDSQSSQEHVGSLLATLAPRFEAILSELSSAKEDLSKDIVVTREGSAQSSDAILARVQNLRDSLKAPREPDLDLLAIRAMVEKQESGLLSMQSQIADVHSRSFEDAKEEIAQIRVLLEQMTIKDVQESIKELGITINDIKALVSNESTSATTSITLLSEVRDSLQAYSASLTQITEARAGDGEKHLGLVELLDRNHSQVVEVRGSLERNHSQLVGIIENSKAAYASQLEEVLTNFKSSWASNSDTLQQSITLLQTLQTNVAQYQERDATSAADVTNQLASLSQILSDLRVNVEFNSTNSQTVLANISKWESSQTSFNATVDQQYSQVLEVLNTGITSLRAGITDGPSQLNALLVEIQTHISSLQQSLEVRQQSWEQTLRSEISVLRQEIAPLNTAVGKLADSQSHTREVEKVTIHEQGHADALGSEINRMEKLRVSIEGLVSGHHCNGCNCKGYDSTMPSPYRQKGTLSTMGSDAAGLSPQPYSEQTFDVPSPSALKRDFSEGSPSTPAKPYSIDLASPDDHHGVRSSSGDGGGVDKIEELTFPRPKSPGSSVGGSRRGSIGSARHTSHQSVTIEHSHHEHSHREVSNPFELFSRRRKTSHVEEGQESTDRPRVKSSTSTPGRTSIGHGKSQRVSLLGSALLSTVSDNTVPQVSRSRTTSGGLHRLSSIFGKHHHHHHDEETTKDASKEASTSGEGGKLQEPTVKKGAEIIEEQPEDAKKE</sequence>
<dbReference type="OrthoDB" id="3211999at2759"/>
<dbReference type="EMBL" id="CAFZ01000004">
    <property type="protein sequence ID" value="CCA66638.1"/>
    <property type="molecule type" value="Genomic_DNA"/>
</dbReference>
<feature type="compositionally biased region" description="Basic and acidic residues" evidence="2">
    <location>
        <begin position="1799"/>
        <end position="1809"/>
    </location>
</feature>
<keyword evidence="4" id="KW-1185">Reference proteome</keyword>
<feature type="compositionally biased region" description="Basic and acidic residues" evidence="2">
    <location>
        <begin position="1721"/>
        <end position="1734"/>
    </location>
</feature>
<evidence type="ECO:0000256" key="1">
    <source>
        <dbReference type="SAM" id="Coils"/>
    </source>
</evidence>
<evidence type="ECO:0000256" key="2">
    <source>
        <dbReference type="SAM" id="MobiDB-lite"/>
    </source>
</evidence>
<evidence type="ECO:0000313" key="4">
    <source>
        <dbReference type="Proteomes" id="UP000007148"/>
    </source>
</evidence>
<keyword evidence="1" id="KW-0175">Coiled coil</keyword>
<proteinExistence type="predicted"/>
<feature type="region of interest" description="Disordered" evidence="2">
    <location>
        <begin position="143"/>
        <end position="217"/>
    </location>
</feature>
<comment type="caution">
    <text evidence="3">The sequence shown here is derived from an EMBL/GenBank/DDBJ whole genome shotgun (WGS) entry which is preliminary data.</text>
</comment>
<protein>
    <submittedName>
        <fullName evidence="3">Related to kinesin, putative-Leishmania major</fullName>
    </submittedName>
</protein>
<dbReference type="InParanoid" id="G4T5Q8"/>
<reference evidence="3 4" key="1">
    <citation type="journal article" date="2011" name="PLoS Pathog.">
        <title>Endophytic Life Strategies Decoded by Genome and Transcriptome Analyses of the Mutualistic Root Symbiont Piriformospora indica.</title>
        <authorList>
            <person name="Zuccaro A."/>
            <person name="Lahrmann U."/>
            <person name="Guldener U."/>
            <person name="Langen G."/>
            <person name="Pfiffi S."/>
            <person name="Biedenkopf D."/>
            <person name="Wong P."/>
            <person name="Samans B."/>
            <person name="Grimm C."/>
            <person name="Basiewicz M."/>
            <person name="Murat C."/>
            <person name="Martin F."/>
            <person name="Kogel K.H."/>
        </authorList>
    </citation>
    <scope>NUCLEOTIDE SEQUENCE [LARGE SCALE GENOMIC DNA]</scope>
    <source>
        <strain evidence="3 4">DSM 11827</strain>
    </source>
</reference>
<feature type="compositionally biased region" description="Polar residues" evidence="2">
    <location>
        <begin position="206"/>
        <end position="217"/>
    </location>
</feature>
<feature type="compositionally biased region" description="Basic and acidic residues" evidence="2">
    <location>
        <begin position="151"/>
        <end position="164"/>
    </location>
</feature>
<gene>
    <name evidence="3" type="ORF">PIIN_00321</name>
</gene>
<name>G4T5Q8_SERID</name>
<feature type="compositionally biased region" description="Polar residues" evidence="2">
    <location>
        <begin position="181"/>
        <end position="195"/>
    </location>
</feature>
<feature type="region of interest" description="Disordered" evidence="2">
    <location>
        <begin position="1583"/>
        <end position="1753"/>
    </location>
</feature>
<feature type="coiled-coil region" evidence="1">
    <location>
        <begin position="384"/>
        <end position="411"/>
    </location>
</feature>
<organism evidence="3 4">
    <name type="scientific">Serendipita indica (strain DSM 11827)</name>
    <name type="common">Root endophyte fungus</name>
    <name type="synonym">Piriformospora indica</name>
    <dbReference type="NCBI Taxonomy" id="1109443"/>
    <lineage>
        <taxon>Eukaryota</taxon>
        <taxon>Fungi</taxon>
        <taxon>Dikarya</taxon>
        <taxon>Basidiomycota</taxon>
        <taxon>Agaricomycotina</taxon>
        <taxon>Agaricomycetes</taxon>
        <taxon>Sebacinales</taxon>
        <taxon>Serendipitaceae</taxon>
        <taxon>Serendipita</taxon>
    </lineage>
</organism>
<dbReference type="Proteomes" id="UP000007148">
    <property type="component" value="Unassembled WGS sequence"/>
</dbReference>
<accession>G4T5Q8</accession>
<dbReference type="HOGENOM" id="CLU_237110_0_0_1"/>
<feature type="region of interest" description="Disordered" evidence="2">
    <location>
        <begin position="1790"/>
        <end position="1842"/>
    </location>
</feature>